<evidence type="ECO:0000256" key="1">
    <source>
        <dbReference type="ARBA" id="ARBA00001965"/>
    </source>
</evidence>
<evidence type="ECO:0000256" key="3">
    <source>
        <dbReference type="ARBA" id="ARBA00022448"/>
    </source>
</evidence>
<evidence type="ECO:0000256" key="4">
    <source>
        <dbReference type="ARBA" id="ARBA00022723"/>
    </source>
</evidence>
<dbReference type="GO" id="GO:0009055">
    <property type="term" value="F:electron transfer activity"/>
    <property type="evidence" value="ECO:0007669"/>
    <property type="project" value="InterPro"/>
</dbReference>
<dbReference type="PROSITE" id="PS00202">
    <property type="entry name" value="RUBREDOXIN"/>
    <property type="match status" value="1"/>
</dbReference>
<evidence type="ECO:0000313" key="8">
    <source>
        <dbReference type="EMBL" id="VAW51159.1"/>
    </source>
</evidence>
<evidence type="ECO:0000256" key="5">
    <source>
        <dbReference type="ARBA" id="ARBA00022982"/>
    </source>
</evidence>
<dbReference type="InterPro" id="IPR050526">
    <property type="entry name" value="Rubredoxin_ET"/>
</dbReference>
<protein>
    <submittedName>
        <fullName evidence="8">Rubredoxin</fullName>
    </submittedName>
</protein>
<dbReference type="InterPro" id="IPR024934">
    <property type="entry name" value="Rubredoxin-like_dom"/>
</dbReference>
<keyword evidence="4" id="KW-0479">Metal-binding</keyword>
<dbReference type="GO" id="GO:0043448">
    <property type="term" value="P:alkane catabolic process"/>
    <property type="evidence" value="ECO:0007669"/>
    <property type="project" value="TreeGrafter"/>
</dbReference>
<organism evidence="8">
    <name type="scientific">hydrothermal vent metagenome</name>
    <dbReference type="NCBI Taxonomy" id="652676"/>
    <lineage>
        <taxon>unclassified sequences</taxon>
        <taxon>metagenomes</taxon>
        <taxon>ecological metagenomes</taxon>
    </lineage>
</organism>
<dbReference type="FunFam" id="2.20.28.10:FF:000001">
    <property type="entry name" value="Rubredoxin"/>
    <property type="match status" value="1"/>
</dbReference>
<dbReference type="PANTHER" id="PTHR47627">
    <property type="entry name" value="RUBREDOXIN"/>
    <property type="match status" value="1"/>
</dbReference>
<evidence type="ECO:0000256" key="2">
    <source>
        <dbReference type="ARBA" id="ARBA00005337"/>
    </source>
</evidence>
<dbReference type="Pfam" id="PF00301">
    <property type="entry name" value="Rubredoxin"/>
    <property type="match status" value="1"/>
</dbReference>
<dbReference type="PRINTS" id="PR00163">
    <property type="entry name" value="RUBREDOXIN"/>
</dbReference>
<dbReference type="PANTHER" id="PTHR47627:SF1">
    <property type="entry name" value="RUBREDOXIN-1-RELATED"/>
    <property type="match status" value="1"/>
</dbReference>
<dbReference type="AlphaFoldDB" id="A0A3B0WPB5"/>
<dbReference type="GO" id="GO:0005506">
    <property type="term" value="F:iron ion binding"/>
    <property type="evidence" value="ECO:0007669"/>
    <property type="project" value="InterPro"/>
</dbReference>
<feature type="domain" description="Rubredoxin-like" evidence="7">
    <location>
        <begin position="3"/>
        <end position="54"/>
    </location>
</feature>
<dbReference type="EMBL" id="UOFE01000013">
    <property type="protein sequence ID" value="VAW51159.1"/>
    <property type="molecule type" value="Genomic_DNA"/>
</dbReference>
<dbReference type="InterPro" id="IPR018527">
    <property type="entry name" value="Rubredoxin_Fe_BS"/>
</dbReference>
<keyword evidence="3" id="KW-0813">Transport</keyword>
<comment type="cofactor">
    <cofactor evidence="1">
        <name>Fe(3+)</name>
        <dbReference type="ChEBI" id="CHEBI:29034"/>
    </cofactor>
</comment>
<keyword evidence="5" id="KW-0249">Electron transport</keyword>
<accession>A0A3B0WPB5</accession>
<dbReference type="PROSITE" id="PS50903">
    <property type="entry name" value="RUBREDOXIN_LIKE"/>
    <property type="match status" value="1"/>
</dbReference>
<evidence type="ECO:0000256" key="6">
    <source>
        <dbReference type="ARBA" id="ARBA00023004"/>
    </source>
</evidence>
<dbReference type="CDD" id="cd00730">
    <property type="entry name" value="rubredoxin"/>
    <property type="match status" value="1"/>
</dbReference>
<dbReference type="SUPFAM" id="SSF57802">
    <property type="entry name" value="Rubredoxin-like"/>
    <property type="match status" value="1"/>
</dbReference>
<comment type="similarity">
    <text evidence="2">Belongs to the rubredoxin family.</text>
</comment>
<keyword evidence="6" id="KW-0408">Iron</keyword>
<dbReference type="Gene3D" id="2.20.28.10">
    <property type="match status" value="1"/>
</dbReference>
<dbReference type="InterPro" id="IPR024935">
    <property type="entry name" value="Rubredoxin_dom"/>
</dbReference>
<name>A0A3B0WPB5_9ZZZZ</name>
<gene>
    <name evidence="8" type="ORF">MNBD_GAMMA05-1013</name>
</gene>
<evidence type="ECO:0000259" key="7">
    <source>
        <dbReference type="PROSITE" id="PS50903"/>
    </source>
</evidence>
<reference evidence="8" key="1">
    <citation type="submission" date="2018-06" db="EMBL/GenBank/DDBJ databases">
        <authorList>
            <person name="Zhirakovskaya E."/>
        </authorList>
    </citation>
    <scope>NUCLEOTIDE SEQUENCE</scope>
</reference>
<proteinExistence type="inferred from homology"/>
<dbReference type="PIRSF" id="PIRSF000071">
    <property type="entry name" value="Rubredoxin"/>
    <property type="match status" value="1"/>
</dbReference>
<dbReference type="InterPro" id="IPR024922">
    <property type="entry name" value="Rubredoxin"/>
</dbReference>
<sequence>MSYKILTCTVCGYVYDEEKGDAEHGLEPGTRWEDVPEDWTCPECGVGKSDFEMEEV</sequence>